<dbReference type="EMBL" id="PP931175">
    <property type="protein sequence ID" value="XCH45276.1"/>
    <property type="molecule type" value="Genomic_DNA"/>
</dbReference>
<name>A0AAU8GVZ8_9VIRU</name>
<accession>A0AAU8GVZ8</accession>
<sequence length="91" mass="10018">MPQDPVYTYSTSQILNDGVVAYSGTRTRDRHSLAMVSWDNPANCVRDRTKSQVFDEDAIIELGGIVREVSVGASRLHQPGVRRSGRGSGRL</sequence>
<protein>
    <submittedName>
        <fullName evidence="1">Central tail fiber J</fullName>
    </submittedName>
</protein>
<organism evidence="1">
    <name type="scientific">Pseudomonas phage PACT201</name>
    <dbReference type="NCBI Taxonomy" id="3230130"/>
    <lineage>
        <taxon>Viruses</taxon>
    </lineage>
</organism>
<proteinExistence type="predicted"/>
<reference evidence="1" key="1">
    <citation type="submission" date="2024-06" db="EMBL/GenBank/DDBJ databases">
        <authorList>
            <person name="Yerushalmy O."/>
            <person name="Alkalay-Oren S."/>
            <person name="Coppenhagn-Glazer S."/>
            <person name="Hazan R."/>
        </authorList>
    </citation>
    <scope>NUCLEOTIDE SEQUENCE</scope>
</reference>
<evidence type="ECO:0000313" key="1">
    <source>
        <dbReference type="EMBL" id="XCH45276.1"/>
    </source>
</evidence>